<sequence length="117" mass="13533">MQKMDVAIPPMLMEIPKFGAKEKLAMERRTLKALVRSPTQEALYFLMRGNGLNPSAWPSGRISRMRQVSSNLKRKRYYAHLGIVQDFNERLAAYQRMLIETIPLTTPHEVLDRNMTA</sequence>
<proteinExistence type="predicted"/>
<evidence type="ECO:0000313" key="1">
    <source>
        <dbReference type="EMBL" id="CAD8724231.1"/>
    </source>
</evidence>
<organism evidence="1">
    <name type="scientific">Erythrolobus madagascarensis</name>
    <dbReference type="NCBI Taxonomy" id="708628"/>
    <lineage>
        <taxon>Eukaryota</taxon>
        <taxon>Rhodophyta</taxon>
        <taxon>Bangiophyceae</taxon>
        <taxon>Porphyridiales</taxon>
        <taxon>Porphyridiaceae</taxon>
        <taxon>Erythrolobus</taxon>
    </lineage>
</organism>
<dbReference type="AlphaFoldDB" id="A0A7S0T3L2"/>
<reference evidence="1" key="1">
    <citation type="submission" date="2021-01" db="EMBL/GenBank/DDBJ databases">
        <authorList>
            <person name="Corre E."/>
            <person name="Pelletier E."/>
            <person name="Niang G."/>
            <person name="Scheremetjew M."/>
            <person name="Finn R."/>
            <person name="Kale V."/>
            <person name="Holt S."/>
            <person name="Cochrane G."/>
            <person name="Meng A."/>
            <person name="Brown T."/>
            <person name="Cohen L."/>
        </authorList>
    </citation>
    <scope>NUCLEOTIDE SEQUENCE</scope>
    <source>
        <strain evidence="1">CCMP3276</strain>
    </source>
</reference>
<name>A0A7S0T3L2_9RHOD</name>
<accession>A0A7S0T3L2</accession>
<protein>
    <submittedName>
        <fullName evidence="1">Uncharacterized protein</fullName>
    </submittedName>
</protein>
<dbReference type="EMBL" id="HBFE01000460">
    <property type="protein sequence ID" value="CAD8724231.1"/>
    <property type="molecule type" value="Transcribed_RNA"/>
</dbReference>
<gene>
    <name evidence="1" type="ORF">EMAD1354_LOCUS308</name>
</gene>